<evidence type="ECO:0000313" key="2">
    <source>
        <dbReference type="EMBL" id="TCQ02373.1"/>
    </source>
</evidence>
<dbReference type="GO" id="GO:0006420">
    <property type="term" value="P:arginyl-tRNA aminoacylation"/>
    <property type="evidence" value="ECO:0007669"/>
    <property type="project" value="InterPro"/>
</dbReference>
<dbReference type="Proteomes" id="UP000295504">
    <property type="component" value="Unassembled WGS sequence"/>
</dbReference>
<dbReference type="GO" id="GO:0005524">
    <property type="term" value="F:ATP binding"/>
    <property type="evidence" value="ECO:0007669"/>
    <property type="project" value="InterPro"/>
</dbReference>
<dbReference type="SUPFAM" id="SSF55190">
    <property type="entry name" value="Arginyl-tRNA synthetase (ArgRS), N-terminal 'additional' domain"/>
    <property type="match status" value="1"/>
</dbReference>
<dbReference type="GO" id="GO:0005737">
    <property type="term" value="C:cytoplasm"/>
    <property type="evidence" value="ECO:0007669"/>
    <property type="project" value="InterPro"/>
</dbReference>
<evidence type="ECO:0000259" key="1">
    <source>
        <dbReference type="SMART" id="SM01016"/>
    </source>
</evidence>
<sequence>MRLVNIIKLEILEQIENNIKRIYSIDEIPKLVIKLSENEQFGDFTTTTALQIKSKVNKSPMVIAEEISSSITLTSAILKKVEVVPPGYINLFLQPNWKIKNLEELIKYGVEFNSSVEIPKTSLEDIDYIIKRIDTIQMILAREKFIPNYNTIIWEQLYFDEEKELFSLFVKVMFNYQNFNKKDMNVLLEEVIKKFYAYYSKLQFRKLDDIRLNLVLNIFLGIKSILKSYN</sequence>
<dbReference type="AlphaFoldDB" id="A0A4R2U3X6"/>
<dbReference type="Pfam" id="PF03485">
    <property type="entry name" value="Arg_tRNA_synt_N"/>
    <property type="match status" value="1"/>
</dbReference>
<gene>
    <name evidence="2" type="ORF">EDD79_101619</name>
</gene>
<feature type="domain" description="Arginyl tRNA synthetase N-terminal" evidence="1">
    <location>
        <begin position="9"/>
        <end position="93"/>
    </location>
</feature>
<keyword evidence="3" id="KW-1185">Reference proteome</keyword>
<dbReference type="OrthoDB" id="9805987at2"/>
<dbReference type="InterPro" id="IPR005148">
    <property type="entry name" value="Arg-tRNA-synth_N"/>
</dbReference>
<name>A0A4R2U3X6_9FIRM</name>
<evidence type="ECO:0000313" key="3">
    <source>
        <dbReference type="Proteomes" id="UP000295504"/>
    </source>
</evidence>
<comment type="caution">
    <text evidence="2">The sequence shown here is derived from an EMBL/GenBank/DDBJ whole genome shotgun (WGS) entry which is preliminary data.</text>
</comment>
<keyword evidence="2" id="KW-0030">Aminoacyl-tRNA synthetase</keyword>
<reference evidence="2 3" key="1">
    <citation type="submission" date="2019-03" db="EMBL/GenBank/DDBJ databases">
        <title>Genomic Encyclopedia of Type Strains, Phase IV (KMG-IV): sequencing the most valuable type-strain genomes for metagenomic binning, comparative biology and taxonomic classification.</title>
        <authorList>
            <person name="Goeker M."/>
        </authorList>
    </citation>
    <scope>NUCLEOTIDE SEQUENCE [LARGE SCALE GENOMIC DNA]</scope>
    <source>
        <strain evidence="2 3">DSM 100013</strain>
    </source>
</reference>
<accession>A0A4R2U3X6</accession>
<dbReference type="InterPro" id="IPR036695">
    <property type="entry name" value="Arg-tRNA-synth_N_sf"/>
</dbReference>
<keyword evidence="2" id="KW-0436">Ligase</keyword>
<protein>
    <submittedName>
        <fullName evidence="2">Arginyl tRNA synthetase-like protein</fullName>
    </submittedName>
</protein>
<organism evidence="2 3">
    <name type="scientific">Serpentinicella alkaliphila</name>
    <dbReference type="NCBI Taxonomy" id="1734049"/>
    <lineage>
        <taxon>Bacteria</taxon>
        <taxon>Bacillati</taxon>
        <taxon>Bacillota</taxon>
        <taxon>Clostridia</taxon>
        <taxon>Peptostreptococcales</taxon>
        <taxon>Natronincolaceae</taxon>
        <taxon>Serpentinicella</taxon>
    </lineage>
</organism>
<dbReference type="Gene3D" id="3.30.1360.70">
    <property type="entry name" value="Arginyl tRNA synthetase N-terminal domain"/>
    <property type="match status" value="1"/>
</dbReference>
<proteinExistence type="predicted"/>
<dbReference type="RefSeq" id="WP_132848430.1">
    <property type="nucleotide sequence ID" value="NZ_CP058648.1"/>
</dbReference>
<dbReference type="EMBL" id="SLYC01000016">
    <property type="protein sequence ID" value="TCQ02373.1"/>
    <property type="molecule type" value="Genomic_DNA"/>
</dbReference>
<dbReference type="SMART" id="SM01016">
    <property type="entry name" value="Arg_tRNA_synt_N"/>
    <property type="match status" value="1"/>
</dbReference>
<dbReference type="GO" id="GO:0004814">
    <property type="term" value="F:arginine-tRNA ligase activity"/>
    <property type="evidence" value="ECO:0007669"/>
    <property type="project" value="InterPro"/>
</dbReference>